<dbReference type="EMBL" id="BJYV01000001">
    <property type="protein sequence ID" value="GEO19949.1"/>
    <property type="molecule type" value="Genomic_DNA"/>
</dbReference>
<comment type="caution">
    <text evidence="2">The sequence shown here is derived from an EMBL/GenBank/DDBJ whole genome shotgun (WGS) entry which is preliminary data.</text>
</comment>
<keyword evidence="3" id="KW-1185">Reference proteome</keyword>
<dbReference type="AlphaFoldDB" id="A0A512C6X6"/>
<dbReference type="Proteomes" id="UP000321301">
    <property type="component" value="Unassembled WGS sequence"/>
</dbReference>
<organism evidence="2 3">
    <name type="scientific">Cyclobacterium qasimii</name>
    <dbReference type="NCBI Taxonomy" id="1350429"/>
    <lineage>
        <taxon>Bacteria</taxon>
        <taxon>Pseudomonadati</taxon>
        <taxon>Bacteroidota</taxon>
        <taxon>Cytophagia</taxon>
        <taxon>Cytophagales</taxon>
        <taxon>Cyclobacteriaceae</taxon>
        <taxon>Cyclobacterium</taxon>
    </lineage>
</organism>
<proteinExistence type="predicted"/>
<reference evidence="2 3" key="1">
    <citation type="submission" date="2019-07" db="EMBL/GenBank/DDBJ databases">
        <title>Whole genome shotgun sequence of Cyclobacterium qasimii NBRC 106168.</title>
        <authorList>
            <person name="Hosoyama A."/>
            <person name="Uohara A."/>
            <person name="Ohji S."/>
            <person name="Ichikawa N."/>
        </authorList>
    </citation>
    <scope>NUCLEOTIDE SEQUENCE [LARGE SCALE GENOMIC DNA]</scope>
    <source>
        <strain evidence="2 3">NBRC 106168</strain>
    </source>
</reference>
<sequence>MIRIVFIFGIVFLSTASFGQTLRYPYEQSDYFSRIDIQSIKKFNPELFLNFEEPKVESSIRTTETDKVESNDNAEIRTDETEEESNMPIIDLSKNFSSNMQVNEFSKDFHSNMPIVTNVRVGFSIELDGIKK</sequence>
<evidence type="ECO:0000313" key="3">
    <source>
        <dbReference type="Proteomes" id="UP000321301"/>
    </source>
</evidence>
<feature type="compositionally biased region" description="Basic and acidic residues" evidence="1">
    <location>
        <begin position="60"/>
        <end position="79"/>
    </location>
</feature>
<feature type="region of interest" description="Disordered" evidence="1">
    <location>
        <begin position="60"/>
        <end position="87"/>
    </location>
</feature>
<evidence type="ECO:0000313" key="2">
    <source>
        <dbReference type="EMBL" id="GEO19949.1"/>
    </source>
</evidence>
<name>A0A512C6X6_9BACT</name>
<accession>A0A512C6X6</accession>
<gene>
    <name evidence="2" type="ORF">CQA01_04830</name>
</gene>
<evidence type="ECO:0000256" key="1">
    <source>
        <dbReference type="SAM" id="MobiDB-lite"/>
    </source>
</evidence>
<protein>
    <submittedName>
        <fullName evidence="2">Uncharacterized protein</fullName>
    </submittedName>
</protein>
<dbReference type="RefSeq" id="WP_020890141.1">
    <property type="nucleotide sequence ID" value="NZ_BJYV01000001.1"/>
</dbReference>